<organism evidence="1 2">
    <name type="scientific">Keratinibaculum paraultunense</name>
    <dbReference type="NCBI Taxonomy" id="1278232"/>
    <lineage>
        <taxon>Bacteria</taxon>
        <taxon>Bacillati</taxon>
        <taxon>Bacillota</taxon>
        <taxon>Tissierellia</taxon>
        <taxon>Tissierellales</taxon>
        <taxon>Tepidimicrobiaceae</taxon>
        <taxon>Keratinibaculum</taxon>
    </lineage>
</organism>
<dbReference type="RefSeq" id="WP_132026776.1">
    <property type="nucleotide sequence ID" value="NZ_CP068564.1"/>
</dbReference>
<sequence>MISMLSIDWDYFIPLKKEWQGSYIENERNRNFLWYQRYFNGKAKGEDIESSIKHNTQLINNFKKVLSIKFNIEKDAKLYVSDSHSLSYHLAKYYNCKNIYSFDAHTDLGYGGLKSLQFEVNCANWLGKILDDSITQTAYIILSPFSFENSNQFDEINNKFNIKYINTNNISNSPKISIIHIARSGVWTPPWLDYAFFELVDSFNRPYMVINLKHRNWNPKDISLSEILPNIV</sequence>
<name>A0A4V2UUF2_9FIRM</name>
<evidence type="ECO:0008006" key="3">
    <source>
        <dbReference type="Google" id="ProtNLM"/>
    </source>
</evidence>
<dbReference type="AlphaFoldDB" id="A0A4V2UUF2"/>
<dbReference type="Proteomes" id="UP000294567">
    <property type="component" value="Unassembled WGS sequence"/>
</dbReference>
<dbReference type="EMBL" id="SMAE01000004">
    <property type="protein sequence ID" value="TCS90513.1"/>
    <property type="molecule type" value="Genomic_DNA"/>
</dbReference>
<gene>
    <name evidence="1" type="ORF">EDD65_10454</name>
</gene>
<keyword evidence="2" id="KW-1185">Reference proteome</keyword>
<evidence type="ECO:0000313" key="1">
    <source>
        <dbReference type="EMBL" id="TCS90513.1"/>
    </source>
</evidence>
<reference evidence="1 2" key="1">
    <citation type="submission" date="2019-03" db="EMBL/GenBank/DDBJ databases">
        <title>Genomic Encyclopedia of Type Strains, Phase IV (KMG-IV): sequencing the most valuable type-strain genomes for metagenomic binning, comparative biology and taxonomic classification.</title>
        <authorList>
            <person name="Goeker M."/>
        </authorList>
    </citation>
    <scope>NUCLEOTIDE SEQUENCE [LARGE SCALE GENOMIC DNA]</scope>
    <source>
        <strain evidence="1 2">DSM 26752</strain>
    </source>
</reference>
<accession>A0A4V2UUF2</accession>
<proteinExistence type="predicted"/>
<evidence type="ECO:0000313" key="2">
    <source>
        <dbReference type="Proteomes" id="UP000294567"/>
    </source>
</evidence>
<dbReference type="OrthoDB" id="1705985at2"/>
<protein>
    <recommendedName>
        <fullName evidence="3">Arginase</fullName>
    </recommendedName>
</protein>
<comment type="caution">
    <text evidence="1">The sequence shown here is derived from an EMBL/GenBank/DDBJ whole genome shotgun (WGS) entry which is preliminary data.</text>
</comment>